<dbReference type="InterPro" id="IPR016024">
    <property type="entry name" value="ARM-type_fold"/>
</dbReference>
<evidence type="ECO:0000256" key="10">
    <source>
        <dbReference type="ARBA" id="ARBA00023306"/>
    </source>
</evidence>
<evidence type="ECO:0000256" key="13">
    <source>
        <dbReference type="ARBA" id="ARBA00073111"/>
    </source>
</evidence>
<evidence type="ECO:0000259" key="17">
    <source>
        <dbReference type="PROSITE" id="PS51190"/>
    </source>
</evidence>
<dbReference type="CDD" id="cd05171">
    <property type="entry name" value="PIKKc_ATM"/>
    <property type="match status" value="1"/>
</dbReference>
<keyword evidence="19" id="KW-1185">Reference proteome</keyword>
<dbReference type="InterPro" id="IPR014009">
    <property type="entry name" value="PIK_FAT"/>
</dbReference>
<feature type="domain" description="FAT" evidence="16">
    <location>
        <begin position="1763"/>
        <end position="2422"/>
    </location>
</feature>
<keyword evidence="3" id="KW-0723">Serine/threonine-protein kinase</keyword>
<evidence type="ECO:0000259" key="15">
    <source>
        <dbReference type="PROSITE" id="PS50290"/>
    </source>
</evidence>
<dbReference type="FunFam" id="3.30.1010.10:FF:000023">
    <property type="entry name" value="Serine/threonine-protein kinase ATM"/>
    <property type="match status" value="1"/>
</dbReference>
<evidence type="ECO:0000256" key="1">
    <source>
        <dbReference type="ARBA" id="ARBA00004123"/>
    </source>
</evidence>
<evidence type="ECO:0000313" key="19">
    <source>
        <dbReference type="Proteomes" id="UP000243459"/>
    </source>
</evidence>
<dbReference type="OMA" id="LYSTWFY"/>
<dbReference type="InterPro" id="IPR057445">
    <property type="entry name" value="ATM_TPR"/>
</dbReference>
<dbReference type="InterPro" id="IPR003151">
    <property type="entry name" value="PIK-rel_kinase_FAT"/>
</dbReference>
<evidence type="ECO:0000256" key="2">
    <source>
        <dbReference type="ARBA" id="ARBA00012513"/>
    </source>
</evidence>
<comment type="catalytic activity">
    <reaction evidence="12">
        <text>L-seryl-[protein] + ATP = O-phospho-L-seryl-[protein] + ADP + H(+)</text>
        <dbReference type="Rhea" id="RHEA:17989"/>
        <dbReference type="Rhea" id="RHEA-COMP:9863"/>
        <dbReference type="Rhea" id="RHEA-COMP:11604"/>
        <dbReference type="ChEBI" id="CHEBI:15378"/>
        <dbReference type="ChEBI" id="CHEBI:29999"/>
        <dbReference type="ChEBI" id="CHEBI:30616"/>
        <dbReference type="ChEBI" id="CHEBI:83421"/>
        <dbReference type="ChEBI" id="CHEBI:456216"/>
        <dbReference type="EC" id="2.7.11.1"/>
    </reaction>
</comment>
<dbReference type="SMART" id="SM01343">
    <property type="entry name" value="FATC"/>
    <property type="match status" value="1"/>
</dbReference>
<gene>
    <name evidence="18" type="ORF">A4U43_C06F6270</name>
</gene>
<dbReference type="Pfam" id="PF02260">
    <property type="entry name" value="FATC"/>
    <property type="match status" value="1"/>
</dbReference>
<evidence type="ECO:0000256" key="6">
    <source>
        <dbReference type="ARBA" id="ARBA00022763"/>
    </source>
</evidence>
<evidence type="ECO:0000256" key="12">
    <source>
        <dbReference type="ARBA" id="ARBA00048679"/>
    </source>
</evidence>
<dbReference type="InterPro" id="IPR038980">
    <property type="entry name" value="ATM_plant"/>
</dbReference>
<dbReference type="SUPFAM" id="SSF56112">
    <property type="entry name" value="Protein kinase-like (PK-like)"/>
    <property type="match status" value="1"/>
</dbReference>
<dbReference type="FunFam" id="1.10.1070.11:FF:000015">
    <property type="entry name" value="Serine/threonine-protein kinase ATM"/>
    <property type="match status" value="1"/>
</dbReference>
<comment type="catalytic activity">
    <reaction evidence="11">
        <text>L-threonyl-[protein] + ATP = O-phospho-L-threonyl-[protein] + ADP + H(+)</text>
        <dbReference type="Rhea" id="RHEA:46608"/>
        <dbReference type="Rhea" id="RHEA-COMP:11060"/>
        <dbReference type="Rhea" id="RHEA-COMP:11605"/>
        <dbReference type="ChEBI" id="CHEBI:15378"/>
        <dbReference type="ChEBI" id="CHEBI:30013"/>
        <dbReference type="ChEBI" id="CHEBI:30616"/>
        <dbReference type="ChEBI" id="CHEBI:61977"/>
        <dbReference type="ChEBI" id="CHEBI:456216"/>
        <dbReference type="EC" id="2.7.11.1"/>
    </reaction>
</comment>
<keyword evidence="9" id="KW-0539">Nucleus</keyword>
<sequence>MATSRDIQEVIAKLSSDRAKPREEGIKLLNTWLEGERSIGFCRLLAKNTARIKPDEIPHAETWPFLITLLMKCVELEISGSKKRPPKLLIAKTLRTAIQCAEDPKFGGKLLLLSVVKQLFNHIWDVIKDVPNFHSEYSSVLRLLLAVKEYRYQMRKRVYCCLVVLYMKKVVMSISIKTNTQFSSKEELFRHILTFHVLLENPPGDFPSNIMDDIVGGFIEIFSNIRDEGKISRKLMDCINTYLIKDGPNLGCQAFEIHSSIQEFMMRCWLTTHDRGLKNSFIIYARIQLKLNRSLPEGSLLIEQFLDVVAKELDQGSVAGTCTLWNDTSRDEKVGSFGSTQKGLMELAAAVFYQACTNGSKKLLNEKRLKMEDATVRLKDALMKGSWLWNGAFSFLIRNYGNCMNKSLLIDWFEVACQSLQRILNNSVTSNSYEALLWLLRALQELSPILVLPNLKESSKDQLLTSDEAVQIRNNWNVVSTSLMHSLPTFSNATPVVDAALVLLGNMIVREQAGAAAAPQDMWDLMIFKQKPSRSALYFISCYFSRKSVQGDLRDALHIRRSLLRVTMELVNFEEPICLSEDDVTLIPAAVFSLCAGSVANLPNSGGMTYLSEENKEKFLAEGDDQKFLAEVIECSVEALSAMENGSIEVKLEQHHGIRLPQQVKQPLIHEMEDYIATLVASEECVKKLMLADLVNFCSLLCNWIYISIFVRLNEMKPACMTKMHDFVSKLLDLIACKVEEKCNEIKDCAFVGLSSVFDASGASVSAFQCLLSCPLFSLPKESTSNYELLEVVIRSTENILAALTKLYAVVSSYASASNSEIRAHGISPSSFTYLPGFSPMDESGAQIVDMDLDIDDGSKNAESFGAGGSNKVVSFSPSQWKLKLVSIISAFFSLSPPLTWQTLFDMIEKENDDKVSENILYNLCKYFHGSAGSFSSLVSLVINIMGTNVGVKLYSVNILSAIHALLATLLSISSRSKLVDDVQYSRITVPEENLSSLAGLVNEVAETGLPDWFARITLIDCICNFVLLEPHVAQVMIGRLLALLQDTDYRVRLFLAKKVGILFQTWDGHDELFHDICSNFGFYMVRTSKEKLIKAKDVLTCGPPSMLVMETALITLAHLALYSEEIENEAVFMICVVAAIDPSQRKLTYALLDNLSQQLKYPSRTKVSIISFLLSLTSSCADPEMPSFTKDTVVLSVQTIVDGFFEMDESPKTVGVVDKINIFRPDRVFKFLVEIHYQITIAIHPRHKCHRLSAIEALIQIIGHRATVSSTSNYIFNILGQLIDKQSLQDQCCRILSTLLEVFKVDCKKDVICVLGEQLQFLVSKLVACCIPSVNKGGRGEGPSSRVITLLHQLTVDADISLSDYIRELEPFPEIDCLERMRKYHEELCKTYTSRDRFLMFVRRSLYLPKGLLPWSLRALHRNLREIVFQETSVTNKYGDGHCWSCDPEVVTAVWNLVHLCNSSEADDMSGLLADFISRVGIGDPYRVVFHLPGDSTAKHLLHPSSDGTSKEAGFCCDTSVSEEVVVTLLKLLKKFLSDDSAKTVDLTSRTLKGILSTDRGQGALLHLTSFERSVIAVHSKGANLQVVEKLLLDSPNSGNDISLDDSSLWCTSSKTYDTWICLLVHSLIGFCNDIILRLCQDIVLLKSEVAELLFANVLVDLAGKKFDFCKPISTKVEENIFSKSNNLIKSVQLLLSAMNSLRSFYATEKARSTPTTARNGKPSSSTKSRGTSEKLKERSVNSSPLSSLWEKVYWLSIDYLVVAEAAIRCGSYFTAIMYVEHWCEEQFNGLTLGCPDFSHKEQLPQHIELLVGAVTQINEPDSVYGIIQSHKLKSQLVTCEHEGNWSKALEYYDLLVRFPAVQQPGSLASKTLSTYLHFPHGEEDKMSNWKCYKGLMRSLQKTGCTHVLDTYGHGLTSQIGYLQNDSEFTELQYEAAWRAGNWDFSLFTSGIDSQHSRQYMTRFNESLHSCLRALQEGDAGEFCTNLTDSKKELVLSISNTSRESTEHIYSTIVRLQMLDHLGMAWDLHWKPVLQTEERSDLQPQKKFLDPIIPTKVQMESLDAVWSCILRQAQLHMNLLEPFIAFRRVMLQILGCKESMAEHLLQSASTLRKGSRFSLATAALHELKQLLCQPELQTSHVYFLGRLEEAKVLRAQGQHEMAISLARYILSNYQMRELASSVYRLVGKWLAETCSSNSRTILEQYLKHSVELIESNKSRDRTCMSRQCQTYFQLAHYTDGLFKSYEERLASNEWQAAMRLRKHKTKELDALIRRLKGSTKGDKTDYSIKIQELQKQLTMDREEAEKLEDDRDSFLSLALEGYEHCLVIGGKYDLRVVFRLVSLWFSLYTRQSVVKAMHSTVKEVQSYKFIPLVYQIASRLGSSKDGQGSNSFQLALVSLLKKMAIDHPYHTLFQLLALANGDRIKDKQRSRNSFIVDMDKKLAAENLLNELSAHHGAILRQMKQMVEIYIKLAELETKKEETNKRIPLPRDVRSLRQLELVPVVTANIPVDHSCQYKEGSFPHFSGLADSVMVMNGINAPKVIECFGSDGRKYRQLAKSGNDDLRQDAVMEQFFGLVNTFLQNHRDTWRRKLGIRTYKVVPFTPSAGVLEWVDRTIPLGEYLLGSSRNGGAHARYGIGDWSFLQCREHMANEKDKRKAFLRVCDNFRPVMHHFFLERFLQPADWFERRLSYTRSVAASSMVGYIVGLGDRHSMNILIDQATAEVVHIDLGVAFEQGLMLKTPERVPFRLTRDVIDGMGITGVEGVFRRCCEETLSVMRTNKEALLTIIEVFIHDPLYKWALSPLKALQRQKETDYDTGSSMEGSQDAYEGNKDAARATLRVKQKLDGYEDGEMRSVQGQVQQLIQDAIDTDRLCQMFPGWGAWL</sequence>
<dbReference type="Pfam" id="PF25360">
    <property type="entry name" value="TPR_ATM"/>
    <property type="match status" value="1"/>
</dbReference>
<dbReference type="PROSITE" id="PS51189">
    <property type="entry name" value="FAT"/>
    <property type="match status" value="1"/>
</dbReference>
<keyword evidence="10" id="KW-0131">Cell cycle</keyword>
<dbReference type="InterPro" id="IPR018936">
    <property type="entry name" value="PI3/4_kinase_CS"/>
</dbReference>
<keyword evidence="6" id="KW-0227">DNA damage</keyword>
<dbReference type="PROSITE" id="PS51190">
    <property type="entry name" value="FATC"/>
    <property type="match status" value="1"/>
</dbReference>
<keyword evidence="8" id="KW-0067">ATP-binding</keyword>
<dbReference type="InterPro" id="IPR044107">
    <property type="entry name" value="PIKKc_ATM"/>
</dbReference>
<evidence type="ECO:0000256" key="4">
    <source>
        <dbReference type="ARBA" id="ARBA00022679"/>
    </source>
</evidence>
<keyword evidence="7" id="KW-0418">Kinase</keyword>
<accession>A0A5P1EQJ4</accession>
<dbReference type="GO" id="GO:0005524">
    <property type="term" value="F:ATP binding"/>
    <property type="evidence" value="ECO:0007669"/>
    <property type="project" value="UniProtKB-KW"/>
</dbReference>
<reference evidence="19" key="1">
    <citation type="journal article" date="2017" name="Nat. Commun.">
        <title>The asparagus genome sheds light on the origin and evolution of a young Y chromosome.</title>
        <authorList>
            <person name="Harkess A."/>
            <person name="Zhou J."/>
            <person name="Xu C."/>
            <person name="Bowers J.E."/>
            <person name="Van der Hulst R."/>
            <person name="Ayyampalayam S."/>
            <person name="Mercati F."/>
            <person name="Riccardi P."/>
            <person name="McKain M.R."/>
            <person name="Kakrana A."/>
            <person name="Tang H."/>
            <person name="Ray J."/>
            <person name="Groenendijk J."/>
            <person name="Arikit S."/>
            <person name="Mathioni S.M."/>
            <person name="Nakano M."/>
            <person name="Shan H."/>
            <person name="Telgmann-Rauber A."/>
            <person name="Kanno A."/>
            <person name="Yue Z."/>
            <person name="Chen H."/>
            <person name="Li W."/>
            <person name="Chen Y."/>
            <person name="Xu X."/>
            <person name="Zhang Y."/>
            <person name="Luo S."/>
            <person name="Chen H."/>
            <person name="Gao J."/>
            <person name="Mao Z."/>
            <person name="Pires J.C."/>
            <person name="Luo M."/>
            <person name="Kudrna D."/>
            <person name="Wing R.A."/>
            <person name="Meyers B.C."/>
            <person name="Yi K."/>
            <person name="Kong H."/>
            <person name="Lavrijsen P."/>
            <person name="Sunseri F."/>
            <person name="Falavigna A."/>
            <person name="Ye Y."/>
            <person name="Leebens-Mack J.H."/>
            <person name="Chen G."/>
        </authorList>
    </citation>
    <scope>NUCLEOTIDE SEQUENCE [LARGE SCALE GENOMIC DNA]</scope>
    <source>
        <strain evidence="19">cv. DH0086</strain>
    </source>
</reference>
<dbReference type="PROSITE" id="PS50290">
    <property type="entry name" value="PI3_4_KINASE_3"/>
    <property type="match status" value="1"/>
</dbReference>
<feature type="domain" description="FATC" evidence="17">
    <location>
        <begin position="2853"/>
        <end position="2885"/>
    </location>
</feature>
<dbReference type="PROSITE" id="PS00916">
    <property type="entry name" value="PI3_4_KINASE_2"/>
    <property type="match status" value="1"/>
</dbReference>
<dbReference type="EC" id="2.7.11.1" evidence="2"/>
<comment type="subcellular location">
    <subcellularLocation>
        <location evidence="1">Nucleus</location>
    </subcellularLocation>
</comment>
<evidence type="ECO:0000256" key="9">
    <source>
        <dbReference type="ARBA" id="ARBA00023242"/>
    </source>
</evidence>
<keyword evidence="5" id="KW-0547">Nucleotide-binding</keyword>
<dbReference type="GO" id="GO:0005634">
    <property type="term" value="C:nucleus"/>
    <property type="evidence" value="ECO:0007669"/>
    <property type="project" value="UniProtKB-SubCell"/>
</dbReference>
<evidence type="ECO:0000256" key="11">
    <source>
        <dbReference type="ARBA" id="ARBA00047899"/>
    </source>
</evidence>
<dbReference type="InterPro" id="IPR011009">
    <property type="entry name" value="Kinase-like_dom_sf"/>
</dbReference>
<evidence type="ECO:0000256" key="5">
    <source>
        <dbReference type="ARBA" id="ARBA00022741"/>
    </source>
</evidence>
<evidence type="ECO:0000259" key="16">
    <source>
        <dbReference type="PROSITE" id="PS51189"/>
    </source>
</evidence>
<organism evidence="18 19">
    <name type="scientific">Asparagus officinalis</name>
    <name type="common">Garden asparagus</name>
    <dbReference type="NCBI Taxonomy" id="4686"/>
    <lineage>
        <taxon>Eukaryota</taxon>
        <taxon>Viridiplantae</taxon>
        <taxon>Streptophyta</taxon>
        <taxon>Embryophyta</taxon>
        <taxon>Tracheophyta</taxon>
        <taxon>Spermatophyta</taxon>
        <taxon>Magnoliopsida</taxon>
        <taxon>Liliopsida</taxon>
        <taxon>Asparagales</taxon>
        <taxon>Asparagaceae</taxon>
        <taxon>Asparagoideae</taxon>
        <taxon>Asparagus</taxon>
    </lineage>
</organism>
<evidence type="ECO:0000256" key="8">
    <source>
        <dbReference type="ARBA" id="ARBA00022840"/>
    </source>
</evidence>
<dbReference type="PANTHER" id="PTHR37079:SF4">
    <property type="entry name" value="SERINE_THREONINE-PROTEIN KINASE ATM"/>
    <property type="match status" value="1"/>
</dbReference>
<dbReference type="GO" id="GO:0006281">
    <property type="term" value="P:DNA repair"/>
    <property type="evidence" value="ECO:0007669"/>
    <property type="project" value="InterPro"/>
</dbReference>
<dbReference type="SMART" id="SM00146">
    <property type="entry name" value="PI3Kc"/>
    <property type="match status" value="1"/>
</dbReference>
<dbReference type="SUPFAM" id="SSF48371">
    <property type="entry name" value="ARM repeat"/>
    <property type="match status" value="2"/>
</dbReference>
<feature type="compositionally biased region" description="Polar residues" evidence="14">
    <location>
        <begin position="1714"/>
        <end position="1731"/>
    </location>
</feature>
<keyword evidence="4" id="KW-0808">Transferase</keyword>
<dbReference type="InterPro" id="IPR003152">
    <property type="entry name" value="FATC_dom"/>
</dbReference>
<dbReference type="Pfam" id="PF00454">
    <property type="entry name" value="PI3_PI4_kinase"/>
    <property type="match status" value="1"/>
</dbReference>
<dbReference type="PANTHER" id="PTHR37079">
    <property type="entry name" value="SERINE/THREONINE-PROTEIN KINASE ATM"/>
    <property type="match status" value="1"/>
</dbReference>
<evidence type="ECO:0000256" key="3">
    <source>
        <dbReference type="ARBA" id="ARBA00022527"/>
    </source>
</evidence>
<proteinExistence type="predicted"/>
<dbReference type="Gramene" id="ONK66300">
    <property type="protein sequence ID" value="ONK66300"/>
    <property type="gene ID" value="A4U43_C06F6270"/>
</dbReference>
<evidence type="ECO:0000256" key="7">
    <source>
        <dbReference type="ARBA" id="ARBA00022777"/>
    </source>
</evidence>
<dbReference type="EMBL" id="CM007386">
    <property type="protein sequence ID" value="ONK66300.1"/>
    <property type="molecule type" value="Genomic_DNA"/>
</dbReference>
<dbReference type="GO" id="GO:0004674">
    <property type="term" value="F:protein serine/threonine kinase activity"/>
    <property type="evidence" value="ECO:0007669"/>
    <property type="project" value="UniProtKB-KW"/>
</dbReference>
<protein>
    <recommendedName>
        <fullName evidence="13">Serine/threonine-protein kinase ATM</fullName>
        <ecNumber evidence="2">2.7.11.1</ecNumber>
    </recommendedName>
</protein>
<dbReference type="Proteomes" id="UP000243459">
    <property type="component" value="Chromosome 6"/>
</dbReference>
<evidence type="ECO:0000313" key="18">
    <source>
        <dbReference type="EMBL" id="ONK66300.1"/>
    </source>
</evidence>
<name>A0A5P1EQJ4_ASPOF</name>
<dbReference type="Pfam" id="PF02259">
    <property type="entry name" value="FAT"/>
    <property type="match status" value="1"/>
</dbReference>
<feature type="region of interest" description="Disordered" evidence="14">
    <location>
        <begin position="1711"/>
        <end position="1740"/>
    </location>
</feature>
<dbReference type="InterPro" id="IPR036940">
    <property type="entry name" value="PI3/4_kinase_cat_sf"/>
</dbReference>
<dbReference type="PROSITE" id="PS00915">
    <property type="entry name" value="PI3_4_KINASE_1"/>
    <property type="match status" value="1"/>
</dbReference>
<dbReference type="InterPro" id="IPR000403">
    <property type="entry name" value="PI3/4_kinase_cat_dom"/>
</dbReference>
<evidence type="ECO:0000256" key="14">
    <source>
        <dbReference type="SAM" id="MobiDB-lite"/>
    </source>
</evidence>
<feature type="domain" description="PI3K/PI4K catalytic" evidence="15">
    <location>
        <begin position="2528"/>
        <end position="2841"/>
    </location>
</feature>
<dbReference type="Gene3D" id="1.10.1070.11">
    <property type="entry name" value="Phosphatidylinositol 3-/4-kinase, catalytic domain"/>
    <property type="match status" value="1"/>
</dbReference>
<dbReference type="Gene3D" id="3.30.1010.10">
    <property type="entry name" value="Phosphatidylinositol 3-kinase Catalytic Subunit, Chain A, domain 4"/>
    <property type="match status" value="1"/>
</dbReference>